<reference evidence="5" key="1">
    <citation type="journal article" date="2020" name="Phytopathology">
        <title>Genome Sequence Resources of Colletotrichum truncatum, C. plurivorum, C. musicola, and C. sojae: Four Species Pathogenic to Soybean (Glycine max).</title>
        <authorList>
            <person name="Rogerio F."/>
            <person name="Boufleur T.R."/>
            <person name="Ciampi-Guillardi M."/>
            <person name="Sukno S.A."/>
            <person name="Thon M.R."/>
            <person name="Massola Junior N.S."/>
            <person name="Baroncelli R."/>
        </authorList>
    </citation>
    <scope>NUCLEOTIDE SEQUENCE</scope>
    <source>
        <strain evidence="5">LFN0074</strain>
    </source>
</reference>
<gene>
    <name evidence="5" type="ORF">CMUS01_00562</name>
</gene>
<dbReference type="PIRSF" id="PIRSF001365">
    <property type="entry name" value="DHDPS"/>
    <property type="match status" value="1"/>
</dbReference>
<dbReference type="AlphaFoldDB" id="A0A8H6NYS0"/>
<dbReference type="InterPro" id="IPR002220">
    <property type="entry name" value="DapA-like"/>
</dbReference>
<evidence type="ECO:0000256" key="3">
    <source>
        <dbReference type="PIRSR" id="PIRSR001365-1"/>
    </source>
</evidence>
<dbReference type="CDD" id="cd00408">
    <property type="entry name" value="DHDPS-like"/>
    <property type="match status" value="1"/>
</dbReference>
<dbReference type="Gene3D" id="3.20.20.70">
    <property type="entry name" value="Aldolase class I"/>
    <property type="match status" value="1"/>
</dbReference>
<dbReference type="Proteomes" id="UP000639643">
    <property type="component" value="Unassembled WGS sequence"/>
</dbReference>
<keyword evidence="1 2" id="KW-0456">Lyase</keyword>
<protein>
    <submittedName>
        <fullName evidence="5">Dihydrodipicolinate synthase</fullName>
    </submittedName>
</protein>
<comment type="caution">
    <text evidence="5">The sequence shown here is derived from an EMBL/GenBank/DDBJ whole genome shotgun (WGS) entry which is preliminary data.</text>
</comment>
<evidence type="ECO:0000256" key="2">
    <source>
        <dbReference type="PIRNR" id="PIRNR001365"/>
    </source>
</evidence>
<evidence type="ECO:0000256" key="4">
    <source>
        <dbReference type="PIRSR" id="PIRSR001365-2"/>
    </source>
</evidence>
<organism evidence="5 6">
    <name type="scientific">Colletotrichum musicola</name>
    <dbReference type="NCBI Taxonomy" id="2175873"/>
    <lineage>
        <taxon>Eukaryota</taxon>
        <taxon>Fungi</taxon>
        <taxon>Dikarya</taxon>
        <taxon>Ascomycota</taxon>
        <taxon>Pezizomycotina</taxon>
        <taxon>Sordariomycetes</taxon>
        <taxon>Hypocreomycetidae</taxon>
        <taxon>Glomerellales</taxon>
        <taxon>Glomerellaceae</taxon>
        <taxon>Colletotrichum</taxon>
        <taxon>Colletotrichum orchidearum species complex</taxon>
    </lineage>
</organism>
<dbReference type="EMBL" id="WIGM01000007">
    <property type="protein sequence ID" value="KAF6845029.1"/>
    <property type="molecule type" value="Genomic_DNA"/>
</dbReference>
<dbReference type="PANTHER" id="PTHR12128:SF66">
    <property type="entry name" value="4-HYDROXY-2-OXOGLUTARATE ALDOLASE, MITOCHONDRIAL"/>
    <property type="match status" value="1"/>
</dbReference>
<comment type="similarity">
    <text evidence="2">Belongs to the DapA family.</text>
</comment>
<feature type="active site" description="Schiff-base intermediate with substrate" evidence="3">
    <location>
        <position position="212"/>
    </location>
</feature>
<dbReference type="InterPro" id="IPR013785">
    <property type="entry name" value="Aldolase_TIM"/>
</dbReference>
<dbReference type="PRINTS" id="PR00146">
    <property type="entry name" value="DHPICSNTHASE"/>
</dbReference>
<dbReference type="PANTHER" id="PTHR12128">
    <property type="entry name" value="DIHYDRODIPICOLINATE SYNTHASE"/>
    <property type="match status" value="1"/>
</dbReference>
<dbReference type="SUPFAM" id="SSF51569">
    <property type="entry name" value="Aldolase"/>
    <property type="match status" value="1"/>
</dbReference>
<dbReference type="Pfam" id="PF00701">
    <property type="entry name" value="DHDPS"/>
    <property type="match status" value="1"/>
</dbReference>
<dbReference type="SMART" id="SM01130">
    <property type="entry name" value="DHDPS"/>
    <property type="match status" value="1"/>
</dbReference>
<dbReference type="OrthoDB" id="191315at2759"/>
<name>A0A8H6NYS0_9PEZI</name>
<evidence type="ECO:0000313" key="5">
    <source>
        <dbReference type="EMBL" id="KAF6845029.1"/>
    </source>
</evidence>
<keyword evidence="6" id="KW-1185">Reference proteome</keyword>
<sequence>MQRGNKSSRVRPLGWLGPVSSVATSQFRYSTIHTYKMAPRCPPRGIYAPVVAFFHEDETLDLEALKTHAERLAKSGVAGLVIQGSNGEAPHLLHSERQQVIATAAEVLKQHGRPEAVIIAGCGAQSTRETIQLCSEAKESGADYALVLSPSYWSEWPFPRKPVIQKFFDDVATASPIPILLYNFPAVTSGIDLDSDLIATLAASNPKIVGCKLTCGNLGKLHRVAHDERIPKPFAAFAGKSDFFLHGLVGGSNGVIAAAANFVPKVHVKLLELYDEGKLKEAQDLQTKLSQADWVLVQLGVAGLKAALDRYFGYGGGRSRRPLGLVASAKFEGDNDAVLKGLVDLEGSL</sequence>
<evidence type="ECO:0000256" key="1">
    <source>
        <dbReference type="ARBA" id="ARBA00023239"/>
    </source>
</evidence>
<accession>A0A8H6NYS0</accession>
<dbReference type="GO" id="GO:0008840">
    <property type="term" value="F:4-hydroxy-tetrahydrodipicolinate synthase activity"/>
    <property type="evidence" value="ECO:0007669"/>
    <property type="project" value="TreeGrafter"/>
</dbReference>
<feature type="active site" description="Proton donor/acceptor" evidence="3">
    <location>
        <position position="182"/>
    </location>
</feature>
<proteinExistence type="inferred from homology"/>
<evidence type="ECO:0000313" key="6">
    <source>
        <dbReference type="Proteomes" id="UP000639643"/>
    </source>
</evidence>
<feature type="binding site" evidence="4">
    <location>
        <position position="256"/>
    </location>
    <ligand>
        <name>pyruvate</name>
        <dbReference type="ChEBI" id="CHEBI:15361"/>
    </ligand>
</feature>